<gene>
    <name evidence="2" type="ORF">SK128_009168</name>
</gene>
<evidence type="ECO:0000313" key="2">
    <source>
        <dbReference type="EMBL" id="KAK7032338.1"/>
    </source>
</evidence>
<reference evidence="2 3" key="1">
    <citation type="submission" date="2023-11" db="EMBL/GenBank/DDBJ databases">
        <title>Halocaridina rubra genome assembly.</title>
        <authorList>
            <person name="Smith C."/>
        </authorList>
    </citation>
    <scope>NUCLEOTIDE SEQUENCE [LARGE SCALE GENOMIC DNA]</scope>
    <source>
        <strain evidence="2">EP-1</strain>
        <tissue evidence="2">Whole</tissue>
    </source>
</reference>
<sequence>AKGGAEQEGLMEGEKKWKRLRSLETAEEEEEAREAPGLTCRGRRQRLSHRGQGLDLSHGSGGLGLSHID</sequence>
<name>A0AAN8ZU01_HALRR</name>
<feature type="compositionally biased region" description="Gly residues" evidence="1">
    <location>
        <begin position="59"/>
        <end position="69"/>
    </location>
</feature>
<accession>A0AAN8ZU01</accession>
<dbReference type="Proteomes" id="UP001381693">
    <property type="component" value="Unassembled WGS sequence"/>
</dbReference>
<protein>
    <submittedName>
        <fullName evidence="2">Uncharacterized protein</fullName>
    </submittedName>
</protein>
<keyword evidence="3" id="KW-1185">Reference proteome</keyword>
<evidence type="ECO:0000313" key="3">
    <source>
        <dbReference type="Proteomes" id="UP001381693"/>
    </source>
</evidence>
<comment type="caution">
    <text evidence="2">The sequence shown here is derived from an EMBL/GenBank/DDBJ whole genome shotgun (WGS) entry which is preliminary data.</text>
</comment>
<feature type="non-terminal residue" evidence="2">
    <location>
        <position position="1"/>
    </location>
</feature>
<organism evidence="2 3">
    <name type="scientific">Halocaridina rubra</name>
    <name type="common">Hawaiian red shrimp</name>
    <dbReference type="NCBI Taxonomy" id="373956"/>
    <lineage>
        <taxon>Eukaryota</taxon>
        <taxon>Metazoa</taxon>
        <taxon>Ecdysozoa</taxon>
        <taxon>Arthropoda</taxon>
        <taxon>Crustacea</taxon>
        <taxon>Multicrustacea</taxon>
        <taxon>Malacostraca</taxon>
        <taxon>Eumalacostraca</taxon>
        <taxon>Eucarida</taxon>
        <taxon>Decapoda</taxon>
        <taxon>Pleocyemata</taxon>
        <taxon>Caridea</taxon>
        <taxon>Atyoidea</taxon>
        <taxon>Atyidae</taxon>
        <taxon>Halocaridina</taxon>
    </lineage>
</organism>
<dbReference type="AlphaFoldDB" id="A0AAN8ZU01"/>
<feature type="region of interest" description="Disordered" evidence="1">
    <location>
        <begin position="1"/>
        <end position="69"/>
    </location>
</feature>
<dbReference type="EMBL" id="JAXCGZ010022395">
    <property type="protein sequence ID" value="KAK7032338.1"/>
    <property type="molecule type" value="Genomic_DNA"/>
</dbReference>
<proteinExistence type="predicted"/>
<evidence type="ECO:0000256" key="1">
    <source>
        <dbReference type="SAM" id="MobiDB-lite"/>
    </source>
</evidence>